<dbReference type="Pfam" id="PF00378">
    <property type="entry name" value="ECH_1"/>
    <property type="match status" value="1"/>
</dbReference>
<dbReference type="Gene3D" id="3.90.226.10">
    <property type="entry name" value="2-enoyl-CoA Hydratase, Chain A, domain 1"/>
    <property type="match status" value="1"/>
</dbReference>
<dbReference type="AlphaFoldDB" id="A0A0F4YEU8"/>
<dbReference type="GeneID" id="25321640"/>
<dbReference type="STRING" id="1408163.A0A0F4YEU8"/>
<sequence length="288" mass="31995">MTALFSIPISTGGTFVCSTVNTPEEEETGKKKGDNSSNENKIYLLTFTSPPDNRLTPAFIDAFILALDIIEHRFPKGVVITTSGIGKFFSNGLDLEVVTSTDWFWERYLWKLFRRLLTYPLPTVALVNGHAFAGGLMLAMYHDYRVQNPSRGFLCLNEIQLGVPLQPPMTSIFREKVPSSITLRSLILEGKRFTGPQALSAGLVDALGGLDEAVKLVQDRKLHALGQSPAYTALKEGLYRQTLAVLDDEAGNQAWRDWMEKIKEANSEEALSRVKRWEAQGKDGGVKL</sequence>
<dbReference type="PANTHER" id="PTHR11941:SF75">
    <property type="entry name" value="ENOYL-COA HYDRATASE_ISOMERASE FAMILY PROTEIN"/>
    <property type="match status" value="1"/>
</dbReference>
<accession>A0A0F4YEU8</accession>
<dbReference type="Proteomes" id="UP000053958">
    <property type="component" value="Unassembled WGS sequence"/>
</dbReference>
<protein>
    <submittedName>
        <fullName evidence="1">Enoyl-CoA hydratase/isomerase family protein</fullName>
    </submittedName>
</protein>
<dbReference type="SUPFAM" id="SSF52096">
    <property type="entry name" value="ClpP/crotonase"/>
    <property type="match status" value="1"/>
</dbReference>
<keyword evidence="2" id="KW-1185">Reference proteome</keyword>
<dbReference type="PANTHER" id="PTHR11941">
    <property type="entry name" value="ENOYL-COA HYDRATASE-RELATED"/>
    <property type="match status" value="1"/>
</dbReference>
<proteinExistence type="predicted"/>
<dbReference type="GO" id="GO:0004165">
    <property type="term" value="F:delta(3)-delta(2)-enoyl-CoA isomerase activity"/>
    <property type="evidence" value="ECO:0007669"/>
    <property type="project" value="TreeGrafter"/>
</dbReference>
<dbReference type="GO" id="GO:0005777">
    <property type="term" value="C:peroxisome"/>
    <property type="evidence" value="ECO:0007669"/>
    <property type="project" value="TreeGrafter"/>
</dbReference>
<dbReference type="RefSeq" id="XP_013323272.1">
    <property type="nucleotide sequence ID" value="XM_013467818.1"/>
</dbReference>
<gene>
    <name evidence="1" type="ORF">T310_9708</name>
</gene>
<organism evidence="1 2">
    <name type="scientific">Rasamsonia emersonii (strain ATCC 16479 / CBS 393.64 / IMI 116815)</name>
    <dbReference type="NCBI Taxonomy" id="1408163"/>
    <lineage>
        <taxon>Eukaryota</taxon>
        <taxon>Fungi</taxon>
        <taxon>Dikarya</taxon>
        <taxon>Ascomycota</taxon>
        <taxon>Pezizomycotina</taxon>
        <taxon>Eurotiomycetes</taxon>
        <taxon>Eurotiomycetidae</taxon>
        <taxon>Eurotiales</taxon>
        <taxon>Trichocomaceae</taxon>
        <taxon>Rasamsonia</taxon>
    </lineage>
</organism>
<keyword evidence="1" id="KW-0413">Isomerase</keyword>
<dbReference type="InterPro" id="IPR029045">
    <property type="entry name" value="ClpP/crotonase-like_dom_sf"/>
</dbReference>
<comment type="caution">
    <text evidence="1">The sequence shown here is derived from an EMBL/GenBank/DDBJ whole genome shotgun (WGS) entry which is preliminary data.</text>
</comment>
<evidence type="ECO:0000313" key="2">
    <source>
        <dbReference type="Proteomes" id="UP000053958"/>
    </source>
</evidence>
<reference evidence="1 2" key="1">
    <citation type="submission" date="2015-04" db="EMBL/GenBank/DDBJ databases">
        <authorList>
            <person name="Heijne W.H."/>
            <person name="Fedorova N.D."/>
            <person name="Nierman W.C."/>
            <person name="Vollebregt A.W."/>
            <person name="Zhao Z."/>
            <person name="Wu L."/>
            <person name="Kumar M."/>
            <person name="Stam H."/>
            <person name="van den Berg M.A."/>
            <person name="Pel H.J."/>
        </authorList>
    </citation>
    <scope>NUCLEOTIDE SEQUENCE [LARGE SCALE GENOMIC DNA]</scope>
    <source>
        <strain evidence="1 2">CBS 393.64</strain>
    </source>
</reference>
<dbReference type="CDD" id="cd06558">
    <property type="entry name" value="crotonase-like"/>
    <property type="match status" value="1"/>
</dbReference>
<dbReference type="InterPro" id="IPR001753">
    <property type="entry name" value="Enoyl-CoA_hydra/iso"/>
</dbReference>
<dbReference type="GO" id="GO:0006635">
    <property type="term" value="P:fatty acid beta-oxidation"/>
    <property type="evidence" value="ECO:0007669"/>
    <property type="project" value="TreeGrafter"/>
</dbReference>
<name>A0A0F4YEU8_RASE3</name>
<evidence type="ECO:0000313" key="1">
    <source>
        <dbReference type="EMBL" id="KKA16660.1"/>
    </source>
</evidence>
<dbReference type="EMBL" id="LASV01000745">
    <property type="protein sequence ID" value="KKA16660.1"/>
    <property type="molecule type" value="Genomic_DNA"/>
</dbReference>
<dbReference type="OrthoDB" id="1696280at2759"/>